<evidence type="ECO:0000259" key="2">
    <source>
        <dbReference type="Pfam" id="PF13476"/>
    </source>
</evidence>
<evidence type="ECO:0000256" key="1">
    <source>
        <dbReference type="SAM" id="Coils"/>
    </source>
</evidence>
<dbReference type="PANTHER" id="PTHR32182">
    <property type="entry name" value="DNA REPLICATION AND REPAIR PROTEIN RECF"/>
    <property type="match status" value="1"/>
</dbReference>
<dbReference type="InterPro" id="IPR038729">
    <property type="entry name" value="Rad50/SbcC_AAA"/>
</dbReference>
<dbReference type="InterPro" id="IPR027417">
    <property type="entry name" value="P-loop_NTPase"/>
</dbReference>
<evidence type="ECO:0000313" key="3">
    <source>
        <dbReference type="EMBL" id="KOE99443.1"/>
    </source>
</evidence>
<keyword evidence="1" id="KW-0175">Coiled coil</keyword>
<gene>
    <name evidence="3" type="ORF">W7K_09520</name>
</gene>
<proteinExistence type="predicted"/>
<dbReference type="Proteomes" id="UP000036890">
    <property type="component" value="Unassembled WGS sequence"/>
</dbReference>
<accession>A0A0L8AAM9</accession>
<dbReference type="PANTHER" id="PTHR32182:SF0">
    <property type="entry name" value="DNA REPLICATION AND REPAIR PROTEIN RECF"/>
    <property type="match status" value="1"/>
</dbReference>
<name>A0A0L8AAM9_9GAMM</name>
<dbReference type="AlphaFoldDB" id="A0A0L8AAM9"/>
<dbReference type="GO" id="GO:0016887">
    <property type="term" value="F:ATP hydrolysis activity"/>
    <property type="evidence" value="ECO:0007669"/>
    <property type="project" value="InterPro"/>
</dbReference>
<evidence type="ECO:0000313" key="4">
    <source>
        <dbReference type="Proteomes" id="UP000036890"/>
    </source>
</evidence>
<reference evidence="3 4" key="1">
    <citation type="journal article" date="2012" name="J. Bacteriol.">
        <title>Genome sequence of a novel nicotine-degrading strain, Pseudomonas geniculata N1.</title>
        <authorList>
            <person name="Tang H."/>
            <person name="Yu H."/>
            <person name="Tai C."/>
            <person name="Huang K."/>
            <person name="Liu Y."/>
            <person name="Wang L."/>
            <person name="Yao Y."/>
            <person name="Wu G."/>
            <person name="Xu P."/>
        </authorList>
    </citation>
    <scope>NUCLEOTIDE SEQUENCE [LARGE SCALE GENOMIC DNA]</scope>
    <source>
        <strain evidence="3 4">N1</strain>
    </source>
</reference>
<feature type="coiled-coil region" evidence="1">
    <location>
        <begin position="242"/>
        <end position="297"/>
    </location>
</feature>
<feature type="domain" description="Rad50/SbcC-type AAA" evidence="2">
    <location>
        <begin position="14"/>
        <end position="270"/>
    </location>
</feature>
<protein>
    <recommendedName>
        <fullName evidence="2">Rad50/SbcC-type AAA domain-containing protein</fullName>
    </recommendedName>
</protein>
<dbReference type="GO" id="GO:0000731">
    <property type="term" value="P:DNA synthesis involved in DNA repair"/>
    <property type="evidence" value="ECO:0007669"/>
    <property type="project" value="TreeGrafter"/>
</dbReference>
<feature type="coiled-coil region" evidence="1">
    <location>
        <begin position="446"/>
        <end position="484"/>
    </location>
</feature>
<dbReference type="RefSeq" id="WP_010484187.1">
    <property type="nucleotide sequence ID" value="NZ_AJLO02000020.1"/>
</dbReference>
<dbReference type="Gene3D" id="3.40.50.300">
    <property type="entry name" value="P-loop containing nucleotide triphosphate hydrolases"/>
    <property type="match status" value="2"/>
</dbReference>
<sequence>MRSPIHLPVVDRLQVSNYPLYPGITKQGLNLVFNPGVTVIAGVNGIGKTTLLNLILRMLLGASNPSKAATRDIGKASRRSLVNTKKFKFFVDRVPDLPSTASATLTFMIGSSKVVIKRSLVDLSILKLTIGKESIKDIDNAKFLSRMSELAGLSSAYDYHMVVRYVQFFTEERLPLLWSATAQVELFKMLFAESQTMDNLNALYKDIQKIDSDYRNRKYQLNDRLKAHKQVVAAIGLDATGVEDVRRKLEQSKAELEKVQKALLTANEEVNFIVVGQDKARKEIEDLQNKLDIEIHAFHQLDAAYIAQILPGQNDKRDLLMQGLGSNLGCFVCGKAGRKEMAEINRRLKGHHCFVCNGRLPDSKGSEAPASADNLALAESRIDELVSQIDARKASQNEGDRLYSAALAAVRPLAVRRNELVHELEAMAVQWPNEVMATNGSVPGELASEELALQLLSEERSKKNQQYKAQIADLSSQMAKYENDLGQRLTKYAEEFLHETVQVEFSRNASVKIVTGAVPIKVPTFRISMTSSTHLATHERATPTSVSESQKEFLDLAFRMTLLDMIAADAGTMLVMETPEASLDSWFMARAAQMIRRFAPEDGKSKLIATSNVNGTTMIPDLLGIKQGAKLAQSDRHRLINLMELAAEPGVLKQKRAKAELTAELRGYAGG</sequence>
<dbReference type="OrthoDB" id="9795626at2"/>
<dbReference type="GO" id="GO:0006302">
    <property type="term" value="P:double-strand break repair"/>
    <property type="evidence" value="ECO:0007669"/>
    <property type="project" value="InterPro"/>
</dbReference>
<comment type="caution">
    <text evidence="3">The sequence shown here is derived from an EMBL/GenBank/DDBJ whole genome shotgun (WGS) entry which is preliminary data.</text>
</comment>
<dbReference type="EMBL" id="AJLO02000020">
    <property type="protein sequence ID" value="KOE99443.1"/>
    <property type="molecule type" value="Genomic_DNA"/>
</dbReference>
<organism evidence="3 4">
    <name type="scientific">Stenotrophomonas geniculata N1</name>
    <dbReference type="NCBI Taxonomy" id="1167641"/>
    <lineage>
        <taxon>Bacteria</taxon>
        <taxon>Pseudomonadati</taxon>
        <taxon>Pseudomonadota</taxon>
        <taxon>Gammaproteobacteria</taxon>
        <taxon>Lysobacterales</taxon>
        <taxon>Lysobacteraceae</taxon>
        <taxon>Stenotrophomonas</taxon>
    </lineage>
</organism>
<dbReference type="Pfam" id="PF13476">
    <property type="entry name" value="AAA_23"/>
    <property type="match status" value="1"/>
</dbReference>
<dbReference type="SUPFAM" id="SSF52540">
    <property type="entry name" value="P-loop containing nucleoside triphosphate hydrolases"/>
    <property type="match status" value="1"/>
</dbReference>